<dbReference type="Proteomes" id="UP001217044">
    <property type="component" value="Plasmid pDATS02"/>
</dbReference>
<evidence type="ECO:0000313" key="2">
    <source>
        <dbReference type="Proteomes" id="UP001217044"/>
    </source>
</evidence>
<organism evidence="1 2">
    <name type="scientific">Deinococcus aquaticus</name>
    <dbReference type="NCBI Taxonomy" id="328692"/>
    <lineage>
        <taxon>Bacteria</taxon>
        <taxon>Thermotogati</taxon>
        <taxon>Deinococcota</taxon>
        <taxon>Deinococci</taxon>
        <taxon>Deinococcales</taxon>
        <taxon>Deinococcaceae</taxon>
        <taxon>Deinococcus</taxon>
    </lineage>
</organism>
<sequence length="276" mass="29490">MNEALLRNPDVLDSSNITTTGRQVFGIRKGDGQKLTDFGLIESLEFTRDPQVRELKGNRKGRTKTYKKVIDEDNLTGTFQTSSVGNPAVREWYLGSKPKIAALTGLAFASAKAYALNDVVLASGRLYKVTTAGTSAAAAPIWPTATGATVTSNTATFTDIGTTADNEIRAFSGDASINRGGVMIVLSTEESDSGRSIIRVYPNADVQGTGEPDIQDFNGYEFEMTTTSNTGFVPPALLGDFATAKPDGVVYDVPNTRLAEAWNLLATALIQHVDPL</sequence>
<accession>A0ABY7V8Q4</accession>
<proteinExistence type="predicted"/>
<name>A0ABY7V8Q4_9DEIO</name>
<dbReference type="EMBL" id="CP115167">
    <property type="protein sequence ID" value="WDA60667.1"/>
    <property type="molecule type" value="Genomic_DNA"/>
</dbReference>
<keyword evidence="1" id="KW-0614">Plasmid</keyword>
<dbReference type="RefSeq" id="WP_273991415.1">
    <property type="nucleotide sequence ID" value="NZ_BAABQT010000016.1"/>
</dbReference>
<protein>
    <submittedName>
        <fullName evidence="1">Uncharacterized protein</fullName>
    </submittedName>
</protein>
<gene>
    <name evidence="1" type="ORF">M8445_17010</name>
</gene>
<evidence type="ECO:0000313" key="1">
    <source>
        <dbReference type="EMBL" id="WDA60667.1"/>
    </source>
</evidence>
<reference evidence="1 2" key="1">
    <citation type="submission" date="2022-12" db="EMBL/GenBank/DDBJ databases">
        <title>Genome Sequence of Deinococcus aquaticus Type Strain PB314.</title>
        <authorList>
            <person name="Albert C."/>
            <person name="Hill J."/>
            <person name="Boren L."/>
            <person name="Scholz-Ng S."/>
            <person name="Fatema N."/>
            <person name="Grosso R."/>
            <person name="Soboslay E."/>
            <person name="Tuohy J."/>
        </authorList>
    </citation>
    <scope>NUCLEOTIDE SEQUENCE [LARGE SCALE GENOMIC DNA]</scope>
    <source>
        <strain evidence="1 2">PB-314</strain>
        <plasmid evidence="1 2">pDATS02</plasmid>
    </source>
</reference>
<keyword evidence="2" id="KW-1185">Reference proteome</keyword>
<geneLocation type="plasmid" evidence="1 2">
    <name>pDATS02</name>
</geneLocation>